<evidence type="ECO:0000256" key="6">
    <source>
        <dbReference type="ARBA" id="ARBA00023136"/>
    </source>
</evidence>
<evidence type="ECO:0000256" key="7">
    <source>
        <dbReference type="ARBA" id="ARBA00023139"/>
    </source>
</evidence>
<feature type="compositionally biased region" description="Low complexity" evidence="10">
    <location>
        <begin position="494"/>
        <end position="510"/>
    </location>
</feature>
<evidence type="ECO:0000256" key="10">
    <source>
        <dbReference type="SAM" id="MobiDB-lite"/>
    </source>
</evidence>
<evidence type="ECO:0000313" key="12">
    <source>
        <dbReference type="Proteomes" id="UP000637423"/>
    </source>
</evidence>
<dbReference type="EMBL" id="BMED01000011">
    <property type="protein sequence ID" value="GGD01729.1"/>
    <property type="molecule type" value="Genomic_DNA"/>
</dbReference>
<evidence type="ECO:0000256" key="1">
    <source>
        <dbReference type="ARBA" id="ARBA00004370"/>
    </source>
</evidence>
<evidence type="ECO:0000256" key="8">
    <source>
        <dbReference type="ARBA" id="ARBA00023288"/>
    </source>
</evidence>
<evidence type="ECO:0000256" key="3">
    <source>
        <dbReference type="ARBA" id="ARBA00022452"/>
    </source>
</evidence>
<keyword evidence="12" id="KW-1185">Reference proteome</keyword>
<keyword evidence="5" id="KW-0732">Signal</keyword>
<dbReference type="PANTHER" id="PTHR30203:SF20">
    <property type="entry name" value="MULTIDRUG RESISTANCE OUTER MEMBRANE PROTEIN MDTP-RELATED"/>
    <property type="match status" value="1"/>
</dbReference>
<proteinExistence type="inferred from homology"/>
<evidence type="ECO:0000313" key="11">
    <source>
        <dbReference type="EMBL" id="GGD01729.1"/>
    </source>
</evidence>
<reference evidence="11" key="2">
    <citation type="submission" date="2020-09" db="EMBL/GenBank/DDBJ databases">
        <authorList>
            <person name="Sun Q."/>
            <person name="Zhou Y."/>
        </authorList>
    </citation>
    <scope>NUCLEOTIDE SEQUENCE</scope>
    <source>
        <strain evidence="11">CGMCC 1.10998</strain>
    </source>
</reference>
<comment type="subcellular location">
    <subcellularLocation>
        <location evidence="9">Cell membrane</location>
        <topology evidence="9">Lipid-anchor</topology>
    </subcellularLocation>
    <subcellularLocation>
        <location evidence="1">Membrane</location>
    </subcellularLocation>
</comment>
<name>A0A916V1B7_9BURK</name>
<dbReference type="RefSeq" id="WP_188569541.1">
    <property type="nucleotide sequence ID" value="NZ_BMED01000011.1"/>
</dbReference>
<comment type="similarity">
    <text evidence="2 9">Belongs to the outer membrane factor (OMF) (TC 1.B.17) family.</text>
</comment>
<feature type="region of interest" description="Disordered" evidence="10">
    <location>
        <begin position="486"/>
        <end position="510"/>
    </location>
</feature>
<dbReference type="AlphaFoldDB" id="A0A916V1B7"/>
<keyword evidence="6 9" id="KW-0472">Membrane</keyword>
<dbReference type="GO" id="GO:0015562">
    <property type="term" value="F:efflux transmembrane transporter activity"/>
    <property type="evidence" value="ECO:0007669"/>
    <property type="project" value="InterPro"/>
</dbReference>
<dbReference type="InterPro" id="IPR010131">
    <property type="entry name" value="MdtP/NodT-like"/>
</dbReference>
<dbReference type="NCBIfam" id="TIGR01845">
    <property type="entry name" value="outer_NodT"/>
    <property type="match status" value="1"/>
</dbReference>
<protein>
    <submittedName>
        <fullName evidence="11">MarR family transcriptional regulator</fullName>
    </submittedName>
</protein>
<accession>A0A916V1B7</accession>
<dbReference type="PANTHER" id="PTHR30203">
    <property type="entry name" value="OUTER MEMBRANE CATION EFFLUX PROTEIN"/>
    <property type="match status" value="1"/>
</dbReference>
<reference evidence="11" key="1">
    <citation type="journal article" date="2014" name="Int. J. Syst. Evol. Microbiol.">
        <title>Complete genome sequence of Corynebacterium casei LMG S-19264T (=DSM 44701T), isolated from a smear-ripened cheese.</title>
        <authorList>
            <consortium name="US DOE Joint Genome Institute (JGI-PGF)"/>
            <person name="Walter F."/>
            <person name="Albersmeier A."/>
            <person name="Kalinowski J."/>
            <person name="Ruckert C."/>
        </authorList>
    </citation>
    <scope>NUCLEOTIDE SEQUENCE</scope>
    <source>
        <strain evidence="11">CGMCC 1.10998</strain>
    </source>
</reference>
<dbReference type="Proteomes" id="UP000637423">
    <property type="component" value="Unassembled WGS sequence"/>
</dbReference>
<sequence length="510" mass="54361">MTIIASPFKTSNTKGLIRSAGLLAACSTMVLLSACVSFSGIQSDAQLKSLPATSSPNTLPNQTGTWPSTNWAQSIGGKPLQDLIDAAIADNPNMQMAAARVAAARAYVEAAGADRLPTAGANLGSTYQRFTEHGLIPPPLAGNYYSDNEMALSISYEVDFWGKHSAEISGALSQEKAALAEQQSARLALSSAIAHAWVQLARQYAQLDLSNQQLGLREKLDSLTQQRVKAGLDTRTDTEQSLVQVSSLKAEITQWQEAIALTRNQLAALLGQGPERGLSIPRPSLAEIGDATLPAQLPSELLGRRPDIVAARWHVEAMQGGIDVAKTEFYPNINLSAFVGLSSLGVADFFKSGSTIIGGGPTIKLPIFEGGRLRAQLKSKVASYDNAVATYNQSLTDALHEVADQVQSMKAAEEQNKNQRIAEQASSRTLKLAQQRQKVGTANMLPVLAAEGALIMQQKILLDNQIRRADLQINLIKALGGGFEAGPELRAPANNSTQTSNQQKSQPEAA</sequence>
<keyword evidence="7 9" id="KW-0564">Palmitate</keyword>
<dbReference type="InterPro" id="IPR003423">
    <property type="entry name" value="OMP_efflux"/>
</dbReference>
<keyword evidence="4 9" id="KW-0812">Transmembrane</keyword>
<keyword evidence="3 9" id="KW-1134">Transmembrane beta strand</keyword>
<comment type="caution">
    <text evidence="11">The sequence shown here is derived from an EMBL/GenBank/DDBJ whole genome shotgun (WGS) entry which is preliminary data.</text>
</comment>
<organism evidence="11 12">
    <name type="scientific">Undibacterium terreum</name>
    <dbReference type="NCBI Taxonomy" id="1224302"/>
    <lineage>
        <taxon>Bacteria</taxon>
        <taxon>Pseudomonadati</taxon>
        <taxon>Pseudomonadota</taxon>
        <taxon>Betaproteobacteria</taxon>
        <taxon>Burkholderiales</taxon>
        <taxon>Oxalobacteraceae</taxon>
        <taxon>Undibacterium</taxon>
    </lineage>
</organism>
<dbReference type="SUPFAM" id="SSF56954">
    <property type="entry name" value="Outer membrane efflux proteins (OEP)"/>
    <property type="match status" value="1"/>
</dbReference>
<dbReference type="Gene3D" id="1.20.1600.10">
    <property type="entry name" value="Outer membrane efflux proteins (OEP)"/>
    <property type="match status" value="1"/>
</dbReference>
<evidence type="ECO:0000256" key="2">
    <source>
        <dbReference type="ARBA" id="ARBA00007613"/>
    </source>
</evidence>
<dbReference type="Gene3D" id="2.20.200.10">
    <property type="entry name" value="Outer membrane efflux proteins (OEP)"/>
    <property type="match status" value="1"/>
</dbReference>
<dbReference type="GO" id="GO:0005886">
    <property type="term" value="C:plasma membrane"/>
    <property type="evidence" value="ECO:0007669"/>
    <property type="project" value="UniProtKB-SubCell"/>
</dbReference>
<gene>
    <name evidence="11" type="ORF">GCM10011396_56570</name>
</gene>
<dbReference type="Pfam" id="PF02321">
    <property type="entry name" value="OEP"/>
    <property type="match status" value="2"/>
</dbReference>
<evidence type="ECO:0000256" key="4">
    <source>
        <dbReference type="ARBA" id="ARBA00022692"/>
    </source>
</evidence>
<keyword evidence="8 9" id="KW-0449">Lipoprotein</keyword>
<evidence type="ECO:0000256" key="9">
    <source>
        <dbReference type="RuleBase" id="RU362097"/>
    </source>
</evidence>
<evidence type="ECO:0000256" key="5">
    <source>
        <dbReference type="ARBA" id="ARBA00022729"/>
    </source>
</evidence>